<keyword evidence="12" id="KW-1185">Reference proteome</keyword>
<dbReference type="RefSeq" id="WP_009060061.1">
    <property type="nucleotide sequence ID" value="NZ_JAHXRZ010000006.1"/>
</dbReference>
<dbReference type="Pfam" id="PF02684">
    <property type="entry name" value="LpxB"/>
    <property type="match status" value="1"/>
</dbReference>
<dbReference type="GO" id="GO:0008915">
    <property type="term" value="F:lipid-A-disaccharide synthase activity"/>
    <property type="evidence" value="ECO:0007669"/>
    <property type="project" value="UniProtKB-EC"/>
</dbReference>
<dbReference type="PANTHER" id="PTHR30372">
    <property type="entry name" value="LIPID-A-DISACCHARIDE SYNTHASE"/>
    <property type="match status" value="1"/>
</dbReference>
<dbReference type="InterPro" id="IPR003835">
    <property type="entry name" value="Glyco_trans_19"/>
</dbReference>
<keyword evidence="6 11" id="KW-0328">Glycosyltransferase</keyword>
<evidence type="ECO:0000256" key="1">
    <source>
        <dbReference type="ARBA" id="ARBA00002056"/>
    </source>
</evidence>
<evidence type="ECO:0000256" key="6">
    <source>
        <dbReference type="ARBA" id="ARBA00022676"/>
    </source>
</evidence>
<reference evidence="11" key="1">
    <citation type="submission" date="2023-03" db="EMBL/GenBank/DDBJ databases">
        <authorList>
            <person name="Cremers G."/>
            <person name="Picone N."/>
        </authorList>
    </citation>
    <scope>NUCLEOTIDE SEQUENCE</scope>
    <source>
        <strain evidence="11">Sample_alias</strain>
    </source>
</reference>
<evidence type="ECO:0000256" key="9">
    <source>
        <dbReference type="ARBA" id="ARBA00048975"/>
    </source>
</evidence>
<evidence type="ECO:0000256" key="5">
    <source>
        <dbReference type="ARBA" id="ARBA00022556"/>
    </source>
</evidence>
<evidence type="ECO:0000256" key="2">
    <source>
        <dbReference type="ARBA" id="ARBA00012687"/>
    </source>
</evidence>
<organism evidence="11 12">
    <name type="scientific">Candidatus Methylacidiphilum fumarolicum</name>
    <dbReference type="NCBI Taxonomy" id="591154"/>
    <lineage>
        <taxon>Bacteria</taxon>
        <taxon>Pseudomonadati</taxon>
        <taxon>Verrucomicrobiota</taxon>
        <taxon>Methylacidiphilae</taxon>
        <taxon>Methylacidiphilales</taxon>
        <taxon>Methylacidiphilaceae</taxon>
        <taxon>Methylacidiphilum (ex Ratnadevi et al. 2023)</taxon>
    </lineage>
</organism>
<evidence type="ECO:0000256" key="4">
    <source>
        <dbReference type="ARBA" id="ARBA00022516"/>
    </source>
</evidence>
<dbReference type="EC" id="2.4.1.182" evidence="2 10"/>
<evidence type="ECO:0000256" key="8">
    <source>
        <dbReference type="ARBA" id="ARBA00023098"/>
    </source>
</evidence>
<dbReference type="SUPFAM" id="SSF53756">
    <property type="entry name" value="UDP-Glycosyltransferase/glycogen phosphorylase"/>
    <property type="match status" value="1"/>
</dbReference>
<keyword evidence="4" id="KW-0444">Lipid biosynthesis</keyword>
<comment type="function">
    <text evidence="1">Condensation of UDP-2,3-diacylglucosamine and 2,3-diacylglucosamine-1-phosphate to form lipid A disaccharide, a precursor of lipid A, a phosphorylated glycolipid that anchors the lipopolysaccharide to the outer membrane of the cell.</text>
</comment>
<dbReference type="Proteomes" id="UP001161497">
    <property type="component" value="Chromosome"/>
</dbReference>
<keyword evidence="5" id="KW-0441">Lipid A biosynthesis</keyword>
<comment type="catalytic activity">
    <reaction evidence="9">
        <text>a lipid X + a UDP-2-N,3-O-bis[(3R)-3-hydroxyacyl]-alpha-D-glucosamine = a lipid A disaccharide + UDP + H(+)</text>
        <dbReference type="Rhea" id="RHEA:67828"/>
        <dbReference type="ChEBI" id="CHEBI:15378"/>
        <dbReference type="ChEBI" id="CHEBI:58223"/>
        <dbReference type="ChEBI" id="CHEBI:137748"/>
        <dbReference type="ChEBI" id="CHEBI:176338"/>
        <dbReference type="ChEBI" id="CHEBI:176343"/>
        <dbReference type="EC" id="2.4.1.182"/>
    </reaction>
</comment>
<evidence type="ECO:0000256" key="3">
    <source>
        <dbReference type="ARBA" id="ARBA00020902"/>
    </source>
</evidence>
<evidence type="ECO:0000256" key="10">
    <source>
        <dbReference type="NCBIfam" id="TIGR00215"/>
    </source>
</evidence>
<sequence length="394" mass="44842">MMQVKPSKKKFLLVAGETSGDLYGALLIEALRKSFPEAVFLGVGGSRMAAAGQIQLYELSKLAVVGLVEVIKNLAEIRKIFKELLHCAIVEKPDCVILIDYPGFNLRFASKLRKELPTTKIVYYISPQVWAWNSQRAARFHQLFDLMVVIFPFEKPWFEKNAPTLRVEWVGHPLLDRLLPNPLPNSQFSSNKIALLPGSRRMEIIRHLPILYQVAWKMVMKNQDYEFLWIAPNEELIELGLAHLGEKHLPEWLKIQIGYPLSHVSRCRLAILASGSVSLECAILGVPQIVIYKTNPLTYQVGKRLVKVPFLSIVNVLASEQIVPEFVQDNAHPDRIVPIALRLMEDEELRTWMKKRMKEVIDSLGSTGASQKTSNLIVDLLNEEKKEQPLHLRS</sequence>
<evidence type="ECO:0000313" key="11">
    <source>
        <dbReference type="EMBL" id="CAI9085098.1"/>
    </source>
</evidence>
<name>A0ABM9IBS3_9BACT</name>
<dbReference type="EMBL" id="OX458932">
    <property type="protein sequence ID" value="CAI9085098.1"/>
    <property type="molecule type" value="Genomic_DNA"/>
</dbReference>
<protein>
    <recommendedName>
        <fullName evidence="3 10">Lipid-A-disaccharide synthase</fullName>
        <ecNumber evidence="2 10">2.4.1.182</ecNumber>
    </recommendedName>
</protein>
<dbReference type="NCBIfam" id="TIGR00215">
    <property type="entry name" value="lpxB"/>
    <property type="match status" value="1"/>
</dbReference>
<keyword evidence="7 11" id="KW-0808">Transferase</keyword>
<evidence type="ECO:0000313" key="12">
    <source>
        <dbReference type="Proteomes" id="UP001161497"/>
    </source>
</evidence>
<keyword evidence="8" id="KW-0443">Lipid metabolism</keyword>
<proteinExistence type="predicted"/>
<gene>
    <name evidence="11" type="ORF">MFUM_0717</name>
</gene>
<accession>A0ABM9IBS3</accession>
<dbReference type="PANTHER" id="PTHR30372:SF4">
    <property type="entry name" value="LIPID-A-DISACCHARIDE SYNTHASE, MITOCHONDRIAL-RELATED"/>
    <property type="match status" value="1"/>
</dbReference>
<evidence type="ECO:0000256" key="7">
    <source>
        <dbReference type="ARBA" id="ARBA00022679"/>
    </source>
</evidence>